<evidence type="ECO:0000313" key="26">
    <source>
        <dbReference type="Proteomes" id="UP000027182"/>
    </source>
</evidence>
<evidence type="ECO:0000313" key="25">
    <source>
        <dbReference type="EMBL" id="AIA34315.1"/>
    </source>
</evidence>
<evidence type="ECO:0000256" key="17">
    <source>
        <dbReference type="ARBA" id="ARBA00023264"/>
    </source>
</evidence>
<dbReference type="KEGG" id="mbq:K668_03725"/>
<comment type="catalytic activity">
    <reaction evidence="1">
        <text>a 1,2-diacyl-sn-glycero-3-phosphate + CTP + H(+) = a CDP-1,2-diacyl-sn-glycerol + diphosphate</text>
        <dbReference type="Rhea" id="RHEA:16229"/>
        <dbReference type="ChEBI" id="CHEBI:15378"/>
        <dbReference type="ChEBI" id="CHEBI:33019"/>
        <dbReference type="ChEBI" id="CHEBI:37563"/>
        <dbReference type="ChEBI" id="CHEBI:58332"/>
        <dbReference type="ChEBI" id="CHEBI:58608"/>
        <dbReference type="EC" id="2.7.7.41"/>
    </reaction>
</comment>
<keyword evidence="11 24" id="KW-0812">Transmembrane</keyword>
<evidence type="ECO:0000256" key="9">
    <source>
        <dbReference type="ARBA" id="ARBA00022516"/>
    </source>
</evidence>
<feature type="transmembrane region" description="Helical" evidence="24">
    <location>
        <begin position="237"/>
        <end position="258"/>
    </location>
</feature>
<comment type="similarity">
    <text evidence="5">Belongs to the CDS family.</text>
</comment>
<evidence type="ECO:0000256" key="10">
    <source>
        <dbReference type="ARBA" id="ARBA00022679"/>
    </source>
</evidence>
<comment type="pathway">
    <text evidence="3">Phospholipid metabolism; CDP-diacylglycerol biosynthesis; CDP-diacylglycerol from sn-glycerol 3-phosphate: step 3/3.</text>
</comment>
<proteinExistence type="inferred from homology"/>
<feature type="transmembrane region" description="Helical" evidence="24">
    <location>
        <begin position="12"/>
        <end position="31"/>
    </location>
</feature>
<comment type="subcellular location">
    <subcellularLocation>
        <location evidence="2">Cell membrane</location>
        <topology evidence="2">Multi-pass membrane protein</topology>
    </subcellularLocation>
</comment>
<keyword evidence="13 24" id="KW-1133">Transmembrane helix</keyword>
<evidence type="ECO:0000256" key="2">
    <source>
        <dbReference type="ARBA" id="ARBA00004651"/>
    </source>
</evidence>
<evidence type="ECO:0000256" key="14">
    <source>
        <dbReference type="ARBA" id="ARBA00023098"/>
    </source>
</evidence>
<keyword evidence="12 25" id="KW-0548">Nucleotidyltransferase</keyword>
<organism evidence="25 26">
    <name type="scientific">Mycoplasmopsis bovis CQ-W70</name>
    <dbReference type="NCBI Taxonomy" id="1316930"/>
    <lineage>
        <taxon>Bacteria</taxon>
        <taxon>Bacillati</taxon>
        <taxon>Mycoplasmatota</taxon>
        <taxon>Mycoplasmoidales</taxon>
        <taxon>Metamycoplasmataceae</taxon>
        <taxon>Mycoplasmopsis</taxon>
    </lineage>
</organism>
<evidence type="ECO:0000256" key="20">
    <source>
        <dbReference type="ARBA" id="ARBA00032253"/>
    </source>
</evidence>
<evidence type="ECO:0000256" key="18">
    <source>
        <dbReference type="ARBA" id="ARBA00029893"/>
    </source>
</evidence>
<feature type="transmembrane region" description="Helical" evidence="24">
    <location>
        <begin position="106"/>
        <end position="126"/>
    </location>
</feature>
<dbReference type="GO" id="GO:0016024">
    <property type="term" value="P:CDP-diacylglycerol biosynthetic process"/>
    <property type="evidence" value="ECO:0007669"/>
    <property type="project" value="TreeGrafter"/>
</dbReference>
<keyword evidence="10 25" id="KW-0808">Transferase</keyword>
<protein>
    <recommendedName>
        <fullName evidence="7">Phosphatidate cytidylyltransferase</fullName>
        <ecNumber evidence="6">2.7.7.41</ecNumber>
    </recommendedName>
    <alternativeName>
        <fullName evidence="20">CDP-DAG synthase</fullName>
    </alternativeName>
    <alternativeName>
        <fullName evidence="22">CDP-DG synthase</fullName>
    </alternativeName>
    <alternativeName>
        <fullName evidence="18">CDP-diacylglycerol synthase</fullName>
    </alternativeName>
    <alternativeName>
        <fullName evidence="21">CDP-diglyceride pyrophosphorylase</fullName>
    </alternativeName>
    <alternativeName>
        <fullName evidence="23">CDP-diglyceride synthase</fullName>
    </alternativeName>
    <alternativeName>
        <fullName evidence="19">CTP:phosphatidate cytidylyltransferase</fullName>
    </alternativeName>
</protein>
<name>A0A059Y4Q1_MYCBV</name>
<evidence type="ECO:0000256" key="1">
    <source>
        <dbReference type="ARBA" id="ARBA00001698"/>
    </source>
</evidence>
<sequence length="301" mass="33832">MKMFKERVLPATIGIILLASVIIPAAIFGANHFEARISAYVLATIAVFILSYEILRSFGVKLIFRIFVSILAALMTYMPIDTAEILLKPGSVDSNKLLMLVKNSVFNWQALLIISVIALIFVLIELQSRTNMTAADRFLRFVHIWFSYFYVINSILFLLVSTFRDWKIVLFILLAPSLADIGGFFGGKFFGKKWIKAKFAPNISPKKTWEGFIIGIIMCWAFSAGMIFGLGLMENKVVAQTFVFSITPFASVAGDLYFSYLKRLNATKDYSKILLGHGGLMDRHDSISFVGTLVAMVYFFI</sequence>
<keyword evidence="16" id="KW-0594">Phospholipid biosynthesis</keyword>
<dbReference type="Proteomes" id="UP000027182">
    <property type="component" value="Chromosome"/>
</dbReference>
<evidence type="ECO:0000256" key="4">
    <source>
        <dbReference type="ARBA" id="ARBA00005189"/>
    </source>
</evidence>
<dbReference type="GO" id="GO:0004605">
    <property type="term" value="F:phosphatidate cytidylyltransferase activity"/>
    <property type="evidence" value="ECO:0007669"/>
    <property type="project" value="UniProtKB-EC"/>
</dbReference>
<evidence type="ECO:0000256" key="22">
    <source>
        <dbReference type="ARBA" id="ARBA00032743"/>
    </source>
</evidence>
<dbReference type="AlphaFoldDB" id="A0A059Y4Q1"/>
<evidence type="ECO:0000256" key="19">
    <source>
        <dbReference type="ARBA" id="ARBA00031825"/>
    </source>
</evidence>
<evidence type="ECO:0000256" key="8">
    <source>
        <dbReference type="ARBA" id="ARBA00022475"/>
    </source>
</evidence>
<feature type="transmembrane region" description="Helical" evidence="24">
    <location>
        <begin position="62"/>
        <end position="80"/>
    </location>
</feature>
<evidence type="ECO:0000256" key="12">
    <source>
        <dbReference type="ARBA" id="ARBA00022695"/>
    </source>
</evidence>
<dbReference type="RefSeq" id="WP_013955055.1">
    <property type="nucleotide sequence ID" value="NZ_CP005933.1"/>
</dbReference>
<accession>A0A059Y4Q1</accession>
<comment type="pathway">
    <text evidence="4">Lipid metabolism.</text>
</comment>
<dbReference type="PANTHER" id="PTHR46382">
    <property type="entry name" value="PHOSPHATIDATE CYTIDYLYLTRANSFERASE"/>
    <property type="match status" value="1"/>
</dbReference>
<evidence type="ECO:0000256" key="24">
    <source>
        <dbReference type="SAM" id="Phobius"/>
    </source>
</evidence>
<dbReference type="PANTHER" id="PTHR46382:SF1">
    <property type="entry name" value="PHOSPHATIDATE CYTIDYLYLTRANSFERASE"/>
    <property type="match status" value="1"/>
</dbReference>
<evidence type="ECO:0000256" key="13">
    <source>
        <dbReference type="ARBA" id="ARBA00022989"/>
    </source>
</evidence>
<evidence type="ECO:0000256" key="5">
    <source>
        <dbReference type="ARBA" id="ARBA00010185"/>
    </source>
</evidence>
<feature type="transmembrane region" description="Helical" evidence="24">
    <location>
        <begin position="138"/>
        <end position="160"/>
    </location>
</feature>
<feature type="transmembrane region" description="Helical" evidence="24">
    <location>
        <begin position="211"/>
        <end position="231"/>
    </location>
</feature>
<evidence type="ECO:0000256" key="21">
    <source>
        <dbReference type="ARBA" id="ARBA00032396"/>
    </source>
</evidence>
<keyword evidence="17" id="KW-1208">Phospholipid metabolism</keyword>
<dbReference type="EC" id="2.7.7.41" evidence="6"/>
<keyword evidence="8" id="KW-1003">Cell membrane</keyword>
<evidence type="ECO:0000256" key="7">
    <source>
        <dbReference type="ARBA" id="ARBA00019373"/>
    </source>
</evidence>
<evidence type="ECO:0000256" key="23">
    <source>
        <dbReference type="ARBA" id="ARBA00033406"/>
    </source>
</evidence>
<dbReference type="Pfam" id="PF01148">
    <property type="entry name" value="CTP_transf_1"/>
    <property type="match status" value="1"/>
</dbReference>
<dbReference type="PATRIC" id="fig|1316930.3.peg.760"/>
<evidence type="ECO:0000256" key="15">
    <source>
        <dbReference type="ARBA" id="ARBA00023136"/>
    </source>
</evidence>
<reference evidence="25 26" key="1">
    <citation type="submission" date="2013-04" db="EMBL/GenBank/DDBJ databases">
        <authorList>
            <person name="Lin L."/>
            <person name="Zeng Z."/>
            <person name="Xie J."/>
            <person name="Luo L."/>
            <person name="Yang Z."/>
            <person name="Liang W."/>
            <person name="Lin H."/>
            <person name="Dong C."/>
            <person name="Sun Y."/>
        </authorList>
    </citation>
    <scope>NUCLEOTIDE SEQUENCE [LARGE SCALE GENOMIC DNA]</scope>
    <source>
        <strain evidence="25 26">CQ-W70</strain>
    </source>
</reference>
<evidence type="ECO:0000256" key="11">
    <source>
        <dbReference type="ARBA" id="ARBA00022692"/>
    </source>
</evidence>
<evidence type="ECO:0000256" key="3">
    <source>
        <dbReference type="ARBA" id="ARBA00005119"/>
    </source>
</evidence>
<dbReference type="GO" id="GO:0005886">
    <property type="term" value="C:plasma membrane"/>
    <property type="evidence" value="ECO:0007669"/>
    <property type="project" value="UniProtKB-SubCell"/>
</dbReference>
<feature type="transmembrane region" description="Helical" evidence="24">
    <location>
        <begin position="166"/>
        <end position="190"/>
    </location>
</feature>
<keyword evidence="15 24" id="KW-0472">Membrane</keyword>
<gene>
    <name evidence="25" type="ORF">K668_03725</name>
</gene>
<dbReference type="HOGENOM" id="CLU_037294_2_0_14"/>
<evidence type="ECO:0000256" key="6">
    <source>
        <dbReference type="ARBA" id="ARBA00012487"/>
    </source>
</evidence>
<keyword evidence="14" id="KW-0443">Lipid metabolism</keyword>
<dbReference type="EMBL" id="CP005933">
    <property type="protein sequence ID" value="AIA34315.1"/>
    <property type="molecule type" value="Genomic_DNA"/>
</dbReference>
<feature type="transmembrane region" description="Helical" evidence="24">
    <location>
        <begin position="37"/>
        <end position="55"/>
    </location>
</feature>
<evidence type="ECO:0000256" key="16">
    <source>
        <dbReference type="ARBA" id="ARBA00023209"/>
    </source>
</evidence>
<keyword evidence="9" id="KW-0444">Lipid biosynthesis</keyword>